<keyword evidence="6 8" id="KW-0472">Membrane</keyword>
<proteinExistence type="predicted"/>
<evidence type="ECO:0000256" key="8">
    <source>
        <dbReference type="SAM" id="Phobius"/>
    </source>
</evidence>
<evidence type="ECO:0000256" key="1">
    <source>
        <dbReference type="ARBA" id="ARBA00004651"/>
    </source>
</evidence>
<dbReference type="GO" id="GO:0140359">
    <property type="term" value="F:ABC-type transporter activity"/>
    <property type="evidence" value="ECO:0007669"/>
    <property type="project" value="InterPro"/>
</dbReference>
<dbReference type="InterPro" id="IPR039421">
    <property type="entry name" value="Type_1_exporter"/>
</dbReference>
<evidence type="ECO:0000256" key="3">
    <source>
        <dbReference type="ARBA" id="ARBA00022741"/>
    </source>
</evidence>
<evidence type="ECO:0000256" key="4">
    <source>
        <dbReference type="ARBA" id="ARBA00022840"/>
    </source>
</evidence>
<dbReference type="Pfam" id="PF00005">
    <property type="entry name" value="ABC_tran"/>
    <property type="match status" value="1"/>
</dbReference>
<evidence type="ECO:0000259" key="9">
    <source>
        <dbReference type="PROSITE" id="PS50893"/>
    </source>
</evidence>
<dbReference type="GO" id="GO:0034040">
    <property type="term" value="F:ATPase-coupled lipid transmembrane transporter activity"/>
    <property type="evidence" value="ECO:0007669"/>
    <property type="project" value="TreeGrafter"/>
</dbReference>
<dbReference type="InterPro" id="IPR036640">
    <property type="entry name" value="ABC1_TM_sf"/>
</dbReference>
<dbReference type="Gene3D" id="3.40.50.300">
    <property type="entry name" value="P-loop containing nucleotide triphosphate hydrolases"/>
    <property type="match status" value="1"/>
</dbReference>
<evidence type="ECO:0000256" key="2">
    <source>
        <dbReference type="ARBA" id="ARBA00022692"/>
    </source>
</evidence>
<dbReference type="RefSeq" id="WP_142895738.1">
    <property type="nucleotide sequence ID" value="NZ_ML660053.1"/>
</dbReference>
<sequence length="601" mass="64177">MSSHKTTAPDASPRDGGGSERNLIRAALRTCRGAFIGIGLFSCIINILMLTGPLFMMQVYDRVLTSSSLPTLAALLALVTLLYFFFSLFELLRSRVLIRVGRRLDEELSPSVFKAVLALPLRQGQKGESTAPIRDLDNLRQFLSSQGPLAIFDMPWIPLYLGVIFLFHPFLGFIATAGAALLLLLAVMSEAVNRKPLRQAASLANRRNAVAASCRRNSEAVHAMGMSAQLGNIWGGINDRYLQLQGKASDRASVLSAATRSIRLLMQSVILAAGAWLAVMQEVSPGTIIAGSIIMSRALAPIELAVAHWRGFIAARQSANRLKTTLSGPPPTTRTDLPRPRKSLDLTSVTVVPPGSSKTAIERIGFSLQAGEGLGIIGPSASGKSSLARCMVGVWPSIMGKICLDGAALDQWDPLKLGRYIGYLPQAVDLFDGTIAENIARFDPARNAEDVIEAARLAGIHDMVLKLPEGYDTSIGDAGSILSAGQRQRVGLARALYGLPFLVVLDEPNANLDAEGELALTDAISTMLKKGSIVIVVAHRPSAIAAVDHLLVLKDGRQQAFGRKEEVLAQANSPHKPPKIRNATAKTSASKGALNIAAEPA</sequence>
<keyword evidence="2 8" id="KW-0812">Transmembrane</keyword>
<dbReference type="PROSITE" id="PS50929">
    <property type="entry name" value="ABC_TM1F"/>
    <property type="match status" value="1"/>
</dbReference>
<dbReference type="EMBL" id="VHSH01000002">
    <property type="protein sequence ID" value="TQV82108.1"/>
    <property type="molecule type" value="Genomic_DNA"/>
</dbReference>
<dbReference type="InterPro" id="IPR003439">
    <property type="entry name" value="ABC_transporter-like_ATP-bd"/>
</dbReference>
<dbReference type="InterPro" id="IPR011527">
    <property type="entry name" value="ABC1_TM_dom"/>
</dbReference>
<dbReference type="PANTHER" id="PTHR24221:SF248">
    <property type="entry name" value="ABC TRANSPORTER TRANSMEMBRANE REGION"/>
    <property type="match status" value="1"/>
</dbReference>
<dbReference type="Proteomes" id="UP000315252">
    <property type="component" value="Unassembled WGS sequence"/>
</dbReference>
<dbReference type="SMART" id="SM00382">
    <property type="entry name" value="AAA"/>
    <property type="match status" value="1"/>
</dbReference>
<evidence type="ECO:0000256" key="7">
    <source>
        <dbReference type="SAM" id="MobiDB-lite"/>
    </source>
</evidence>
<dbReference type="AlphaFoldDB" id="A0A545TY08"/>
<reference evidence="11 12" key="1">
    <citation type="submission" date="2019-06" db="EMBL/GenBank/DDBJ databases">
        <title>Whole genome sequence for Rhodospirillaceae sp. R148.</title>
        <authorList>
            <person name="Wang G."/>
        </authorList>
    </citation>
    <scope>NUCLEOTIDE SEQUENCE [LARGE SCALE GENOMIC DNA]</scope>
    <source>
        <strain evidence="11 12">R148</strain>
    </source>
</reference>
<dbReference type="GO" id="GO:0005524">
    <property type="term" value="F:ATP binding"/>
    <property type="evidence" value="ECO:0007669"/>
    <property type="project" value="UniProtKB-KW"/>
</dbReference>
<dbReference type="NCBIfam" id="TIGR01842">
    <property type="entry name" value="type_I_sec_PrtD"/>
    <property type="match status" value="1"/>
</dbReference>
<dbReference type="InterPro" id="IPR003593">
    <property type="entry name" value="AAA+_ATPase"/>
</dbReference>
<dbReference type="PROSITE" id="PS50893">
    <property type="entry name" value="ABC_TRANSPORTER_2"/>
    <property type="match status" value="1"/>
</dbReference>
<dbReference type="GO" id="GO:0030253">
    <property type="term" value="P:protein secretion by the type I secretion system"/>
    <property type="evidence" value="ECO:0007669"/>
    <property type="project" value="InterPro"/>
</dbReference>
<feature type="transmembrane region" description="Helical" evidence="8">
    <location>
        <begin position="34"/>
        <end position="60"/>
    </location>
</feature>
<dbReference type="GO" id="GO:0005886">
    <property type="term" value="C:plasma membrane"/>
    <property type="evidence" value="ECO:0007669"/>
    <property type="project" value="UniProtKB-SubCell"/>
</dbReference>
<protein>
    <submittedName>
        <fullName evidence="11">Type I secretion system permease/ATPase</fullName>
    </submittedName>
</protein>
<dbReference type="InterPro" id="IPR027417">
    <property type="entry name" value="P-loop_NTPase"/>
</dbReference>
<comment type="subcellular location">
    <subcellularLocation>
        <location evidence="1">Cell membrane</location>
        <topology evidence="1">Multi-pass membrane protein</topology>
    </subcellularLocation>
</comment>
<feature type="domain" description="ABC transmembrane type-1" evidence="10">
    <location>
        <begin position="36"/>
        <end position="314"/>
    </location>
</feature>
<comment type="caution">
    <text evidence="11">The sequence shown here is derived from an EMBL/GenBank/DDBJ whole genome shotgun (WGS) entry which is preliminary data.</text>
</comment>
<evidence type="ECO:0000256" key="5">
    <source>
        <dbReference type="ARBA" id="ARBA00022989"/>
    </source>
</evidence>
<dbReference type="SUPFAM" id="SSF90123">
    <property type="entry name" value="ABC transporter transmembrane region"/>
    <property type="match status" value="1"/>
</dbReference>
<dbReference type="OrthoDB" id="5288404at2"/>
<evidence type="ECO:0000256" key="6">
    <source>
        <dbReference type="ARBA" id="ARBA00023136"/>
    </source>
</evidence>
<dbReference type="Gene3D" id="1.20.1560.10">
    <property type="entry name" value="ABC transporter type 1, transmembrane domain"/>
    <property type="match status" value="1"/>
</dbReference>
<keyword evidence="3" id="KW-0547">Nucleotide-binding</keyword>
<dbReference type="InterPro" id="IPR017871">
    <property type="entry name" value="ABC_transporter-like_CS"/>
</dbReference>
<keyword evidence="5 8" id="KW-1133">Transmembrane helix</keyword>
<dbReference type="PROSITE" id="PS00211">
    <property type="entry name" value="ABC_TRANSPORTER_1"/>
    <property type="match status" value="1"/>
</dbReference>
<feature type="domain" description="ABC transporter" evidence="9">
    <location>
        <begin position="344"/>
        <end position="580"/>
    </location>
</feature>
<evidence type="ECO:0000313" key="12">
    <source>
        <dbReference type="Proteomes" id="UP000315252"/>
    </source>
</evidence>
<accession>A0A545TY08</accession>
<evidence type="ECO:0000259" key="10">
    <source>
        <dbReference type="PROSITE" id="PS50929"/>
    </source>
</evidence>
<evidence type="ECO:0000313" key="11">
    <source>
        <dbReference type="EMBL" id="TQV82108.1"/>
    </source>
</evidence>
<feature type="transmembrane region" description="Helical" evidence="8">
    <location>
        <begin position="72"/>
        <end position="92"/>
    </location>
</feature>
<dbReference type="PANTHER" id="PTHR24221">
    <property type="entry name" value="ATP-BINDING CASSETTE SUB-FAMILY B"/>
    <property type="match status" value="1"/>
</dbReference>
<dbReference type="Pfam" id="PF00664">
    <property type="entry name" value="ABC_membrane"/>
    <property type="match status" value="1"/>
</dbReference>
<gene>
    <name evidence="11" type="ORF">FKG95_07745</name>
</gene>
<dbReference type="GO" id="GO:0016887">
    <property type="term" value="F:ATP hydrolysis activity"/>
    <property type="evidence" value="ECO:0007669"/>
    <property type="project" value="InterPro"/>
</dbReference>
<dbReference type="SUPFAM" id="SSF52540">
    <property type="entry name" value="P-loop containing nucleoside triphosphate hydrolases"/>
    <property type="match status" value="1"/>
</dbReference>
<keyword evidence="12" id="KW-1185">Reference proteome</keyword>
<organism evidence="11 12">
    <name type="scientific">Denitrobaculum tricleocarpae</name>
    <dbReference type="NCBI Taxonomy" id="2591009"/>
    <lineage>
        <taxon>Bacteria</taxon>
        <taxon>Pseudomonadati</taxon>
        <taxon>Pseudomonadota</taxon>
        <taxon>Alphaproteobacteria</taxon>
        <taxon>Rhodospirillales</taxon>
        <taxon>Rhodospirillaceae</taxon>
        <taxon>Denitrobaculum</taxon>
    </lineage>
</organism>
<dbReference type="InterPro" id="IPR010128">
    <property type="entry name" value="ATPase_T1SS_PrtD-like"/>
</dbReference>
<keyword evidence="4" id="KW-0067">ATP-binding</keyword>
<feature type="region of interest" description="Disordered" evidence="7">
    <location>
        <begin position="568"/>
        <end position="601"/>
    </location>
</feature>
<dbReference type="GO" id="GO:0030256">
    <property type="term" value="C:type I protein secretion system complex"/>
    <property type="evidence" value="ECO:0007669"/>
    <property type="project" value="InterPro"/>
</dbReference>
<name>A0A545TY08_9PROT</name>